<dbReference type="Proteomes" id="UP000095649">
    <property type="component" value="Unassembled WGS sequence"/>
</dbReference>
<dbReference type="RefSeq" id="WP_055185393.1">
    <property type="nucleotide sequence ID" value="NZ_CYXN01000003.1"/>
</dbReference>
<name>A0A173S054_9FIRM</name>
<feature type="domain" description="Xylose isomerase-like TIM barrel" evidence="1">
    <location>
        <begin position="22"/>
        <end position="253"/>
    </location>
</feature>
<dbReference type="Gene3D" id="3.20.20.150">
    <property type="entry name" value="Divalent-metal-dependent TIM barrel enzymes"/>
    <property type="match status" value="1"/>
</dbReference>
<proteinExistence type="predicted"/>
<dbReference type="PANTHER" id="PTHR12110">
    <property type="entry name" value="HYDROXYPYRUVATE ISOMERASE"/>
    <property type="match status" value="1"/>
</dbReference>
<protein>
    <submittedName>
        <fullName evidence="2">L-xylulose 5-phosphate 3-epimerase</fullName>
    </submittedName>
</protein>
<gene>
    <name evidence="2" type="ORF">ERS852582_00758</name>
</gene>
<evidence type="ECO:0000259" key="1">
    <source>
        <dbReference type="Pfam" id="PF01261"/>
    </source>
</evidence>
<reference evidence="2 3" key="1">
    <citation type="submission" date="2015-09" db="EMBL/GenBank/DDBJ databases">
        <authorList>
            <consortium name="Pathogen Informatics"/>
        </authorList>
    </citation>
    <scope>NUCLEOTIDE SEQUENCE [LARGE SCALE GENOMIC DNA]</scope>
    <source>
        <strain evidence="2 3">2789STDY5834970</strain>
    </source>
</reference>
<evidence type="ECO:0000313" key="3">
    <source>
        <dbReference type="Proteomes" id="UP000095649"/>
    </source>
</evidence>
<dbReference type="PANTHER" id="PTHR12110:SF21">
    <property type="entry name" value="XYLOSE ISOMERASE-LIKE TIM BARREL DOMAIN-CONTAINING PROTEIN"/>
    <property type="match status" value="1"/>
</dbReference>
<dbReference type="SUPFAM" id="SSF51658">
    <property type="entry name" value="Xylose isomerase-like"/>
    <property type="match status" value="1"/>
</dbReference>
<organism evidence="2 3">
    <name type="scientific">Faecalibacterium prausnitzii</name>
    <dbReference type="NCBI Taxonomy" id="853"/>
    <lineage>
        <taxon>Bacteria</taxon>
        <taxon>Bacillati</taxon>
        <taxon>Bacillota</taxon>
        <taxon>Clostridia</taxon>
        <taxon>Eubacteriales</taxon>
        <taxon>Oscillospiraceae</taxon>
        <taxon>Faecalibacterium</taxon>
    </lineage>
</organism>
<dbReference type="InterPro" id="IPR050312">
    <property type="entry name" value="IolE/XylAMocC-like"/>
</dbReference>
<dbReference type="EMBL" id="CYXN01000003">
    <property type="protein sequence ID" value="CUM83521.1"/>
    <property type="molecule type" value="Genomic_DNA"/>
</dbReference>
<dbReference type="Pfam" id="PF01261">
    <property type="entry name" value="AP_endonuc_2"/>
    <property type="match status" value="1"/>
</dbReference>
<dbReference type="AlphaFoldDB" id="A0A173S054"/>
<dbReference type="InterPro" id="IPR036237">
    <property type="entry name" value="Xyl_isomerase-like_sf"/>
</dbReference>
<evidence type="ECO:0000313" key="2">
    <source>
        <dbReference type="EMBL" id="CUM83521.1"/>
    </source>
</evidence>
<dbReference type="OrthoDB" id="2063291at2"/>
<sequence>MIQFGLRLHDAEKLPIEQVLPLVRQKGFSCVHLALSKSLKEVPNTPSALTPGYAAYLRRLFAKNELDIAVLGNYLNLAHPDADALHAIQEKYYAHIRFAGLLGCGMVGTETGAPNAEYKFCPECRSDAALATFIKNFKPVVRCAEQYGVTIAIEPVVKHIVYDARRARTVLDEIGSPNLQILLDPVNLLNMENVDRREEVFAEAIELLGKDVAMIHFKDFLRQDAGGQLAATGAGQGGMGDYRTILRFAKEQKPYVFATLENTTPENAVQCLHYLQKQYDEC</sequence>
<dbReference type="InterPro" id="IPR013022">
    <property type="entry name" value="Xyl_isomerase-like_TIM-brl"/>
</dbReference>
<accession>A0A173S054</accession>